<protein>
    <recommendedName>
        <fullName evidence="5">Helicase C-terminal domain-containing protein</fullName>
    </recommendedName>
</protein>
<dbReference type="GO" id="GO:0004386">
    <property type="term" value="F:helicase activity"/>
    <property type="evidence" value="ECO:0007669"/>
    <property type="project" value="UniProtKB-KW"/>
</dbReference>
<evidence type="ECO:0000313" key="7">
    <source>
        <dbReference type="Proteomes" id="UP000003163"/>
    </source>
</evidence>
<dbReference type="OrthoDB" id="10265785at2759"/>
<dbReference type="SUPFAM" id="SSF52540">
    <property type="entry name" value="P-loop containing nucleoside triphosphate hydrolases"/>
    <property type="match status" value="1"/>
</dbReference>
<evidence type="ECO:0000256" key="2">
    <source>
        <dbReference type="ARBA" id="ARBA00022801"/>
    </source>
</evidence>
<keyword evidence="4" id="KW-0067">ATP-binding</keyword>
<keyword evidence="3" id="KW-0347">Helicase</keyword>
<name>J9D1P3_EDHAE</name>
<dbReference type="STRING" id="1003232.J9D1P3"/>
<proteinExistence type="predicted"/>
<sequence>MIQNGNIREKLDEYNILTLNKINYPQSLKSVNYEFKNKISINETEIMEYLNLESINHTNKKNLHDNECECPFCLTCAQLSVDANNKNPNDSLIDVKNDTIKFDNIYNPESLPSSFRINTENDISKNEIINRKSILPLSKQFNIKNDHADPDFYMNSNTKSNDKNINEETIKEINKSLYLQKKSPNESRTKKISSHDDISNFNDDSNYININITTKNTFKQNYQSTNEPLFIKKQILLFSATFPTEIKFFVQEYMNNPRELNLMPELALKSVAQFYVKVPYEKKLHCLKTILKKLNINKCVVFCNSLHTVEQLGERIIEMGFPTYYFHGQMTKEERKAVFNDFIKKEKEEHTARIIPFCYIVLNTREIFVGYVKTSIKILIKFILGATALKQLIPIEIILSLKTILIPDQI</sequence>
<dbReference type="VEuPathDB" id="MicrosporidiaDB:EDEG_00352"/>
<dbReference type="GO" id="GO:0005524">
    <property type="term" value="F:ATP binding"/>
    <property type="evidence" value="ECO:0007669"/>
    <property type="project" value="UniProtKB-KW"/>
</dbReference>
<dbReference type="EMBL" id="AFBI03000004">
    <property type="protein sequence ID" value="EJW01761.1"/>
    <property type="molecule type" value="Genomic_DNA"/>
</dbReference>
<accession>J9D1P3</accession>
<dbReference type="AlphaFoldDB" id="J9D1P3"/>
<comment type="caution">
    <text evidence="6">The sequence shown here is derived from an EMBL/GenBank/DDBJ whole genome shotgun (WGS) entry which is preliminary data.</text>
</comment>
<evidence type="ECO:0000313" key="6">
    <source>
        <dbReference type="EMBL" id="EJW01761.1"/>
    </source>
</evidence>
<dbReference type="GO" id="GO:0016787">
    <property type="term" value="F:hydrolase activity"/>
    <property type="evidence" value="ECO:0007669"/>
    <property type="project" value="UniProtKB-KW"/>
</dbReference>
<dbReference type="PANTHER" id="PTHR47960">
    <property type="entry name" value="DEAD-BOX ATP-DEPENDENT RNA HELICASE 50"/>
    <property type="match status" value="1"/>
</dbReference>
<evidence type="ECO:0000256" key="3">
    <source>
        <dbReference type="ARBA" id="ARBA00022806"/>
    </source>
</evidence>
<reference evidence="7" key="2">
    <citation type="submission" date="2015-07" db="EMBL/GenBank/DDBJ databases">
        <title>Contrasting host-pathogen interactions and genome evolution in two generalist and specialist microsporidian pathogens of mosquitoes.</title>
        <authorList>
            <consortium name="The Broad Institute Genomics Platform"/>
            <consortium name="The Broad Institute Genome Sequencing Center for Infectious Disease"/>
            <person name="Cuomo C.A."/>
            <person name="Sanscrainte N.D."/>
            <person name="Goldberg J.M."/>
            <person name="Heiman D."/>
            <person name="Young S."/>
            <person name="Zeng Q."/>
            <person name="Becnel J.J."/>
            <person name="Birren B.W."/>
        </authorList>
    </citation>
    <scope>NUCLEOTIDE SEQUENCE [LARGE SCALE GENOMIC DNA]</scope>
    <source>
        <strain evidence="7">USNM 41457</strain>
    </source>
</reference>
<dbReference type="HOGENOM" id="CLU_670899_0_0_1"/>
<dbReference type="Gene3D" id="3.40.50.300">
    <property type="entry name" value="P-loop containing nucleotide triphosphate hydrolases"/>
    <property type="match status" value="1"/>
</dbReference>
<dbReference type="Pfam" id="PF00271">
    <property type="entry name" value="Helicase_C"/>
    <property type="match status" value="1"/>
</dbReference>
<dbReference type="InterPro" id="IPR027417">
    <property type="entry name" value="P-loop_NTPase"/>
</dbReference>
<dbReference type="Proteomes" id="UP000003163">
    <property type="component" value="Unassembled WGS sequence"/>
</dbReference>
<reference evidence="6 7" key="1">
    <citation type="submission" date="2011-08" db="EMBL/GenBank/DDBJ databases">
        <authorList>
            <person name="Liu Z.J."/>
            <person name="Shi F.L."/>
            <person name="Lu J.Q."/>
            <person name="Li M."/>
            <person name="Wang Z.L."/>
        </authorList>
    </citation>
    <scope>NUCLEOTIDE SEQUENCE [LARGE SCALE GENOMIC DNA]</scope>
    <source>
        <strain evidence="6 7">USNM 41457</strain>
    </source>
</reference>
<gene>
    <name evidence="6" type="ORF">EDEG_00352</name>
</gene>
<dbReference type="InterPro" id="IPR001650">
    <property type="entry name" value="Helicase_C-like"/>
</dbReference>
<keyword evidence="2" id="KW-0378">Hydrolase</keyword>
<evidence type="ECO:0000256" key="1">
    <source>
        <dbReference type="ARBA" id="ARBA00022741"/>
    </source>
</evidence>
<feature type="domain" description="Helicase C-terminal" evidence="5">
    <location>
        <begin position="283"/>
        <end position="346"/>
    </location>
</feature>
<keyword evidence="7" id="KW-1185">Reference proteome</keyword>
<evidence type="ECO:0000256" key="4">
    <source>
        <dbReference type="ARBA" id="ARBA00022840"/>
    </source>
</evidence>
<organism evidence="6 7">
    <name type="scientific">Edhazardia aedis (strain USNM 41457)</name>
    <name type="common">Microsporidian parasite</name>
    <dbReference type="NCBI Taxonomy" id="1003232"/>
    <lineage>
        <taxon>Eukaryota</taxon>
        <taxon>Fungi</taxon>
        <taxon>Fungi incertae sedis</taxon>
        <taxon>Microsporidia</taxon>
        <taxon>Edhazardia</taxon>
    </lineage>
</organism>
<evidence type="ECO:0000259" key="5">
    <source>
        <dbReference type="Pfam" id="PF00271"/>
    </source>
</evidence>
<dbReference type="InParanoid" id="J9D1P3"/>
<keyword evidence="1" id="KW-0547">Nucleotide-binding</keyword>